<feature type="compositionally biased region" description="Pro residues" evidence="1">
    <location>
        <begin position="221"/>
        <end position="233"/>
    </location>
</feature>
<organism evidence="2 3">
    <name type="scientific">Lasiosphaeria ovina</name>
    <dbReference type="NCBI Taxonomy" id="92902"/>
    <lineage>
        <taxon>Eukaryota</taxon>
        <taxon>Fungi</taxon>
        <taxon>Dikarya</taxon>
        <taxon>Ascomycota</taxon>
        <taxon>Pezizomycotina</taxon>
        <taxon>Sordariomycetes</taxon>
        <taxon>Sordariomycetidae</taxon>
        <taxon>Sordariales</taxon>
        <taxon>Lasiosphaeriaceae</taxon>
        <taxon>Lasiosphaeria</taxon>
    </lineage>
</organism>
<dbReference type="AlphaFoldDB" id="A0AAE0NCK9"/>
<feature type="compositionally biased region" description="Basic and acidic residues" evidence="1">
    <location>
        <begin position="78"/>
        <end position="92"/>
    </location>
</feature>
<accession>A0AAE0NCK9</accession>
<evidence type="ECO:0000313" key="3">
    <source>
        <dbReference type="Proteomes" id="UP001287356"/>
    </source>
</evidence>
<feature type="compositionally biased region" description="Basic and acidic residues" evidence="1">
    <location>
        <begin position="306"/>
        <end position="316"/>
    </location>
</feature>
<feature type="region of interest" description="Disordered" evidence="1">
    <location>
        <begin position="189"/>
        <end position="344"/>
    </location>
</feature>
<dbReference type="PANTHER" id="PTHR38166:SF1">
    <property type="entry name" value="C2H2-TYPE DOMAIN-CONTAINING PROTEIN"/>
    <property type="match status" value="1"/>
</dbReference>
<feature type="compositionally biased region" description="Polar residues" evidence="1">
    <location>
        <begin position="1"/>
        <end position="15"/>
    </location>
</feature>
<protein>
    <recommendedName>
        <fullName evidence="4">C2H2-type domain-containing protein</fullName>
    </recommendedName>
</protein>
<proteinExistence type="predicted"/>
<reference evidence="2" key="2">
    <citation type="submission" date="2023-06" db="EMBL/GenBank/DDBJ databases">
        <authorList>
            <consortium name="Lawrence Berkeley National Laboratory"/>
            <person name="Haridas S."/>
            <person name="Hensen N."/>
            <person name="Bonometti L."/>
            <person name="Westerberg I."/>
            <person name="Brannstrom I.O."/>
            <person name="Guillou S."/>
            <person name="Cros-Aarteil S."/>
            <person name="Calhoun S."/>
            <person name="Kuo A."/>
            <person name="Mondo S."/>
            <person name="Pangilinan J."/>
            <person name="Riley R."/>
            <person name="Labutti K."/>
            <person name="Andreopoulos B."/>
            <person name="Lipzen A."/>
            <person name="Chen C."/>
            <person name="Yanf M."/>
            <person name="Daum C."/>
            <person name="Ng V."/>
            <person name="Clum A."/>
            <person name="Steindorff A."/>
            <person name="Ohm R."/>
            <person name="Martin F."/>
            <person name="Silar P."/>
            <person name="Natvig D."/>
            <person name="Lalanne C."/>
            <person name="Gautier V."/>
            <person name="Ament-Velasquez S.L."/>
            <person name="Kruys A."/>
            <person name="Hutchinson M.I."/>
            <person name="Powell A.J."/>
            <person name="Barry K."/>
            <person name="Miller A.N."/>
            <person name="Grigoriev I.V."/>
            <person name="Debuchy R."/>
            <person name="Gladieux P."/>
            <person name="Thoren M.H."/>
            <person name="Johannesson H."/>
        </authorList>
    </citation>
    <scope>NUCLEOTIDE SEQUENCE</scope>
    <source>
        <strain evidence="2">CBS 958.72</strain>
    </source>
</reference>
<feature type="compositionally biased region" description="Low complexity" evidence="1">
    <location>
        <begin position="273"/>
        <end position="291"/>
    </location>
</feature>
<feature type="region of interest" description="Disordered" evidence="1">
    <location>
        <begin position="560"/>
        <end position="580"/>
    </location>
</feature>
<evidence type="ECO:0008006" key="4">
    <source>
        <dbReference type="Google" id="ProtNLM"/>
    </source>
</evidence>
<sequence length="638" mass="70318">METLPSGVSTPQSAAASLPSVTLPPPLRDAPGISSEDLSPTQDDLVRHKRIHLVRFQRHRVVKGCGEKVRDPGPSNVDKSRPAPESRVESPDAHVSINTTSGFSFRDGPLPINQDIKSGTNINMETTASPSVYDQDIKSSINIKIEPTESPSVYDQDIKNSTNIKIEPTASPSVYDQDIMNSTNIKIEPTESPSVYDQDIKSGTNIKMKTPESPSVYDKSPPSPSWKLPPSPSPGVKLRSPPPNISPRKSKMIESIVQDATNKIKAMLLQARGSSGSTSDPPSQDPTPGQQESRPNTARATTGNDRNPKRKMDDRGYSGTDDEDEDTGNHGPKDPATAKGDAPRYACPYFKYNPSFYKSARGCPGPGWLDIHRVKEHLYRRHKQPKYRCGRCWQSFKDQAGHLDHQRMPQPCSLREIEHIEGFDAVQEGRLRSRKKAKGVAEPSETEKWRDVYKILFPQVEYDDMPSPFYEYGELVAANATGPRAPGPDRLGECEAYILRVVPPRLHQDLGRAAERNFGIVEEARRREATACIEDIIAQAFREFRSQPPPGDAAIHAAEEHYEEQQSLETQPGGQPGDVDPFAGLDLALLDMDPFVIMGNDGIGYDGDGLLEGILRPIDDAGKLSDSGYDSGSLETHR</sequence>
<feature type="compositionally biased region" description="Polar residues" evidence="1">
    <location>
        <begin position="189"/>
        <end position="207"/>
    </location>
</feature>
<dbReference type="EMBL" id="JAULSN010000002">
    <property type="protein sequence ID" value="KAK3379002.1"/>
    <property type="molecule type" value="Genomic_DNA"/>
</dbReference>
<evidence type="ECO:0000313" key="2">
    <source>
        <dbReference type="EMBL" id="KAK3379002.1"/>
    </source>
</evidence>
<feature type="region of interest" description="Disordered" evidence="1">
    <location>
        <begin position="1"/>
        <end position="44"/>
    </location>
</feature>
<feature type="region of interest" description="Disordered" evidence="1">
    <location>
        <begin position="65"/>
        <end position="93"/>
    </location>
</feature>
<comment type="caution">
    <text evidence="2">The sequence shown here is derived from an EMBL/GenBank/DDBJ whole genome shotgun (WGS) entry which is preliminary data.</text>
</comment>
<dbReference type="PANTHER" id="PTHR38166">
    <property type="entry name" value="C2H2-TYPE DOMAIN-CONTAINING PROTEIN-RELATED"/>
    <property type="match status" value="1"/>
</dbReference>
<evidence type="ECO:0000256" key="1">
    <source>
        <dbReference type="SAM" id="MobiDB-lite"/>
    </source>
</evidence>
<gene>
    <name evidence="2" type="ORF">B0T24DRAFT_663274</name>
</gene>
<reference evidence="2" key="1">
    <citation type="journal article" date="2023" name="Mol. Phylogenet. Evol.">
        <title>Genome-scale phylogeny and comparative genomics of the fungal order Sordariales.</title>
        <authorList>
            <person name="Hensen N."/>
            <person name="Bonometti L."/>
            <person name="Westerberg I."/>
            <person name="Brannstrom I.O."/>
            <person name="Guillou S."/>
            <person name="Cros-Aarteil S."/>
            <person name="Calhoun S."/>
            <person name="Haridas S."/>
            <person name="Kuo A."/>
            <person name="Mondo S."/>
            <person name="Pangilinan J."/>
            <person name="Riley R."/>
            <person name="LaButti K."/>
            <person name="Andreopoulos B."/>
            <person name="Lipzen A."/>
            <person name="Chen C."/>
            <person name="Yan M."/>
            <person name="Daum C."/>
            <person name="Ng V."/>
            <person name="Clum A."/>
            <person name="Steindorff A."/>
            <person name="Ohm R.A."/>
            <person name="Martin F."/>
            <person name="Silar P."/>
            <person name="Natvig D.O."/>
            <person name="Lalanne C."/>
            <person name="Gautier V."/>
            <person name="Ament-Velasquez S.L."/>
            <person name="Kruys A."/>
            <person name="Hutchinson M.I."/>
            <person name="Powell A.J."/>
            <person name="Barry K."/>
            <person name="Miller A.N."/>
            <person name="Grigoriev I.V."/>
            <person name="Debuchy R."/>
            <person name="Gladieux P."/>
            <person name="Hiltunen Thoren M."/>
            <person name="Johannesson H."/>
        </authorList>
    </citation>
    <scope>NUCLEOTIDE SEQUENCE</scope>
    <source>
        <strain evidence="2">CBS 958.72</strain>
    </source>
</reference>
<feature type="compositionally biased region" description="Polar residues" evidence="1">
    <location>
        <begin position="292"/>
        <end position="305"/>
    </location>
</feature>
<keyword evidence="3" id="KW-1185">Reference proteome</keyword>
<name>A0AAE0NCK9_9PEZI</name>
<dbReference type="Proteomes" id="UP001287356">
    <property type="component" value="Unassembled WGS sequence"/>
</dbReference>